<dbReference type="PROSITE" id="PS00031">
    <property type="entry name" value="NUCLEAR_REC_DBD_1"/>
    <property type="match status" value="1"/>
</dbReference>
<keyword evidence="7" id="KW-0804">Transcription</keyword>
<evidence type="ECO:0000256" key="4">
    <source>
        <dbReference type="ARBA" id="ARBA00022833"/>
    </source>
</evidence>
<keyword evidence="6" id="KW-0238">DNA-binding</keyword>
<comment type="caution">
    <text evidence="11">The sequence shown here is derived from an EMBL/GenBank/DDBJ whole genome shotgun (WGS) entry which is preliminary data.</text>
</comment>
<keyword evidence="2" id="KW-0479">Metal-binding</keyword>
<dbReference type="SUPFAM" id="SSF57716">
    <property type="entry name" value="Glucocorticoid receptor-like (DNA-binding domain)"/>
    <property type="match status" value="1"/>
</dbReference>
<dbReference type="InterPro" id="IPR001628">
    <property type="entry name" value="Znf_hrmn_rcpt"/>
</dbReference>
<evidence type="ECO:0000256" key="2">
    <source>
        <dbReference type="ARBA" id="ARBA00022723"/>
    </source>
</evidence>
<evidence type="ECO:0000313" key="12">
    <source>
        <dbReference type="Proteomes" id="UP000580250"/>
    </source>
</evidence>
<protein>
    <recommendedName>
        <fullName evidence="10">Nuclear receptor domain-containing protein</fullName>
    </recommendedName>
</protein>
<dbReference type="GO" id="GO:0008270">
    <property type="term" value="F:zinc ion binding"/>
    <property type="evidence" value="ECO:0007669"/>
    <property type="project" value="UniProtKB-KW"/>
</dbReference>
<organism evidence="11 12">
    <name type="scientific">Meloidogyne enterolobii</name>
    <name type="common">Root-knot nematode worm</name>
    <name type="synonym">Meloidogyne mayaguensis</name>
    <dbReference type="NCBI Taxonomy" id="390850"/>
    <lineage>
        <taxon>Eukaryota</taxon>
        <taxon>Metazoa</taxon>
        <taxon>Ecdysozoa</taxon>
        <taxon>Nematoda</taxon>
        <taxon>Chromadorea</taxon>
        <taxon>Rhabditida</taxon>
        <taxon>Tylenchina</taxon>
        <taxon>Tylenchomorpha</taxon>
        <taxon>Tylenchoidea</taxon>
        <taxon>Meloidogynidae</taxon>
        <taxon>Meloidogyninae</taxon>
        <taxon>Meloidogyne</taxon>
    </lineage>
</organism>
<reference evidence="11 12" key="1">
    <citation type="submission" date="2020-08" db="EMBL/GenBank/DDBJ databases">
        <authorList>
            <person name="Koutsovoulos G."/>
            <person name="Danchin GJ E."/>
        </authorList>
    </citation>
    <scope>NUCLEOTIDE SEQUENCE [LARGE SCALE GENOMIC DNA]</scope>
</reference>
<dbReference type="AlphaFoldDB" id="A0A6V7UQC2"/>
<accession>A0A6V7UQC2</accession>
<dbReference type="InterPro" id="IPR013088">
    <property type="entry name" value="Znf_NHR/GATA"/>
</dbReference>
<dbReference type="EMBL" id="CAJEWN010000096">
    <property type="protein sequence ID" value="CAD2163153.1"/>
    <property type="molecule type" value="Genomic_DNA"/>
</dbReference>
<dbReference type="Gene3D" id="3.30.50.10">
    <property type="entry name" value="Erythroid Transcription Factor GATA-1, subunit A"/>
    <property type="match status" value="1"/>
</dbReference>
<keyword evidence="3" id="KW-0863">Zinc-finger</keyword>
<keyword evidence="4" id="KW-0862">Zinc</keyword>
<dbReference type="GO" id="GO:0043565">
    <property type="term" value="F:sequence-specific DNA binding"/>
    <property type="evidence" value="ECO:0007669"/>
    <property type="project" value="InterPro"/>
</dbReference>
<sequence>MPFENSSQDGDSNQLLLKTEILSSSPPQCLIYQKLPIQQEQNKFNLSTTKTTIKCNNNLINPSHQNSGQKHLNINISPISSCSTPTNCSPPYNINIYGNNEQQQNIGRLIRSNSVKINPFNGGESEATKTTTNEQQQQIVPSFLQFPTDANDGNDDNNNDYLNQPFNMARQQNLEHENIGRFSSLPSTPCNTHLQHPFVHPQQQQSASSSSNLQQDLGNCPICNDKVSGYHYGLLTCESCKGFFKRTVQNKNTTPVLAIKIVL</sequence>
<keyword evidence="8" id="KW-0675">Receptor</keyword>
<keyword evidence="9" id="KW-0539">Nucleus</keyword>
<gene>
    <name evidence="11" type="ORF">MENT_LOCUS15841</name>
</gene>
<comment type="subcellular location">
    <subcellularLocation>
        <location evidence="1">Nucleus</location>
    </subcellularLocation>
</comment>
<dbReference type="Proteomes" id="UP000580250">
    <property type="component" value="Unassembled WGS sequence"/>
</dbReference>
<dbReference type="GO" id="GO:0004879">
    <property type="term" value="F:nuclear receptor activity"/>
    <property type="evidence" value="ECO:0007669"/>
    <property type="project" value="InterPro"/>
</dbReference>
<dbReference type="SMART" id="SM00399">
    <property type="entry name" value="ZnF_C4"/>
    <property type="match status" value="1"/>
</dbReference>
<evidence type="ECO:0000256" key="6">
    <source>
        <dbReference type="ARBA" id="ARBA00023125"/>
    </source>
</evidence>
<name>A0A6V7UQC2_MELEN</name>
<evidence type="ECO:0000256" key="3">
    <source>
        <dbReference type="ARBA" id="ARBA00022771"/>
    </source>
</evidence>
<dbReference type="OrthoDB" id="7634782at2759"/>
<dbReference type="PROSITE" id="PS51030">
    <property type="entry name" value="NUCLEAR_REC_DBD_2"/>
    <property type="match status" value="1"/>
</dbReference>
<evidence type="ECO:0000313" key="11">
    <source>
        <dbReference type="EMBL" id="CAD2163153.1"/>
    </source>
</evidence>
<dbReference type="InterPro" id="IPR016355">
    <property type="entry name" value="NR5-like"/>
</dbReference>
<dbReference type="PRINTS" id="PR00047">
    <property type="entry name" value="STROIDFINGER"/>
</dbReference>
<evidence type="ECO:0000256" key="5">
    <source>
        <dbReference type="ARBA" id="ARBA00023015"/>
    </source>
</evidence>
<feature type="domain" description="Nuclear receptor" evidence="10">
    <location>
        <begin position="217"/>
        <end position="263"/>
    </location>
</feature>
<evidence type="ECO:0000256" key="1">
    <source>
        <dbReference type="ARBA" id="ARBA00004123"/>
    </source>
</evidence>
<evidence type="ECO:0000256" key="8">
    <source>
        <dbReference type="ARBA" id="ARBA00023170"/>
    </source>
</evidence>
<evidence type="ECO:0000256" key="7">
    <source>
        <dbReference type="ARBA" id="ARBA00023163"/>
    </source>
</evidence>
<dbReference type="Pfam" id="PF00105">
    <property type="entry name" value="zf-C4"/>
    <property type="match status" value="1"/>
</dbReference>
<dbReference type="GO" id="GO:0005634">
    <property type="term" value="C:nucleus"/>
    <property type="evidence" value="ECO:0007669"/>
    <property type="project" value="UniProtKB-SubCell"/>
</dbReference>
<evidence type="ECO:0000259" key="10">
    <source>
        <dbReference type="PROSITE" id="PS51030"/>
    </source>
</evidence>
<dbReference type="PANTHER" id="PTHR24086">
    <property type="entry name" value="NUCLEAR RECEPTOR SUBFAMILY 5 GROUP A"/>
    <property type="match status" value="1"/>
</dbReference>
<evidence type="ECO:0000256" key="9">
    <source>
        <dbReference type="ARBA" id="ARBA00023242"/>
    </source>
</evidence>
<keyword evidence="5" id="KW-0805">Transcription regulation</keyword>
<proteinExistence type="predicted"/>